<proteinExistence type="predicted"/>
<dbReference type="AlphaFoldDB" id="A0AAW3YQQ2"/>
<sequence length="243" mass="28213">MIDSQFHISINDEIFAIASDLDLFELNHYGNNDFELILLKSKEIEIQNSIETKQGDKVTLDYSINDMCVNSFEGNVIDKQSTPVNCCDFSLVIKTNDEHSIAIIVILKEWIKGNDLFYWRNNKCTEAKDLWLTASLYWQQIFPPEPDKILNASLDLNGVNNYLDFFCMLGEAFFGKHGYIGRDFHGFDDLLGDLSYRKSEINIYIKSIKKLKQFLERISPWGCNYYDAFMEITANRGCKLFEK</sequence>
<dbReference type="EMBL" id="JACXBF010000058">
    <property type="protein sequence ID" value="MBD2799289.1"/>
    <property type="molecule type" value="Genomic_DNA"/>
</dbReference>
<reference evidence="1" key="2">
    <citation type="journal article" date="2024" name="Toxins">
        <title>Genome Sequence Analysis of Native Xenorhabdus Strains Isolated from Entomopathogenic Nematodes in Argentina.</title>
        <authorList>
            <person name="Palma L."/>
            <person name="Frizzo L."/>
            <person name="Kaiser S."/>
            <person name="Berry C."/>
            <person name="Caballero P."/>
            <person name="Bode H.B."/>
            <person name="Del Valle E.E."/>
        </authorList>
    </citation>
    <scope>NUCLEOTIDE SEQUENCE</scope>
    <source>
        <strain evidence="1">M</strain>
    </source>
</reference>
<reference evidence="1" key="1">
    <citation type="submission" date="2020-09" db="EMBL/GenBank/DDBJ databases">
        <authorList>
            <person name="Palma L."/>
            <person name="Caballero P."/>
            <person name="Berry C."/>
            <person name="Del Valle E."/>
        </authorList>
    </citation>
    <scope>NUCLEOTIDE SEQUENCE</scope>
    <source>
        <strain evidence="1">M</strain>
    </source>
</reference>
<evidence type="ECO:0000313" key="1">
    <source>
        <dbReference type="EMBL" id="MBD2799289.1"/>
    </source>
</evidence>
<dbReference type="RefSeq" id="WP_099138031.1">
    <property type="nucleotide sequence ID" value="NZ_CAWNPE010000001.1"/>
</dbReference>
<evidence type="ECO:0008006" key="2">
    <source>
        <dbReference type="Google" id="ProtNLM"/>
    </source>
</evidence>
<gene>
    <name evidence="1" type="ORF">ID854_02125</name>
</gene>
<organism evidence="1">
    <name type="scientific">Xenorhabdus szentirmaii</name>
    <dbReference type="NCBI Taxonomy" id="290112"/>
    <lineage>
        <taxon>Bacteria</taxon>
        <taxon>Pseudomonadati</taxon>
        <taxon>Pseudomonadota</taxon>
        <taxon>Gammaproteobacteria</taxon>
        <taxon>Enterobacterales</taxon>
        <taxon>Morganellaceae</taxon>
        <taxon>Xenorhabdus</taxon>
    </lineage>
</organism>
<protein>
    <recommendedName>
        <fullName evidence="2">Barstar (barnase inhibitor) domain-containing protein</fullName>
    </recommendedName>
</protein>
<name>A0AAW3YQQ2_9GAMM</name>
<dbReference type="GeneID" id="97123386"/>
<dbReference type="Proteomes" id="UP001193920">
    <property type="component" value="Unassembled WGS sequence"/>
</dbReference>
<comment type="caution">
    <text evidence="1">The sequence shown here is derived from an EMBL/GenBank/DDBJ whole genome shotgun (WGS) entry which is preliminary data.</text>
</comment>
<accession>A0AAW3YQQ2</accession>